<evidence type="ECO:0000256" key="3">
    <source>
        <dbReference type="PROSITE-ProRule" id="PRU00339"/>
    </source>
</evidence>
<name>A0A388T9H6_TERA1</name>
<dbReference type="InterPro" id="IPR011990">
    <property type="entry name" value="TPR-like_helical_dom_sf"/>
</dbReference>
<dbReference type="PANTHER" id="PTHR16305:SF28">
    <property type="entry name" value="GUANYLATE CYCLASE DOMAIN-CONTAINING PROTEIN"/>
    <property type="match status" value="1"/>
</dbReference>
<keyword evidence="5" id="KW-0808">Transferase</keyword>
<organism evidence="5 6">
    <name type="scientific">Termititenax aidoneus</name>
    <dbReference type="NCBI Taxonomy" id="2218524"/>
    <lineage>
        <taxon>Bacteria</taxon>
        <taxon>Bacillati</taxon>
        <taxon>Candidatus Margulisiibacteriota</taxon>
        <taxon>Candidatus Termititenacia</taxon>
        <taxon>Candidatus Termititenacales</taxon>
        <taxon>Candidatus Termititenacaceae</taxon>
        <taxon>Candidatus Termititenax</taxon>
    </lineage>
</organism>
<dbReference type="InterPro" id="IPR019734">
    <property type="entry name" value="TPR_rpt"/>
</dbReference>
<proteinExistence type="predicted"/>
<comment type="caution">
    <text evidence="5">The sequence shown here is derived from an EMBL/GenBank/DDBJ whole genome shotgun (WGS) entry which is preliminary data.</text>
</comment>
<dbReference type="SUPFAM" id="SSF52540">
    <property type="entry name" value="P-loop containing nucleoside triphosphate hydrolases"/>
    <property type="match status" value="1"/>
</dbReference>
<gene>
    <name evidence="5" type="ORF">NO1_0352</name>
</gene>
<dbReference type="GO" id="GO:0005737">
    <property type="term" value="C:cytoplasm"/>
    <property type="evidence" value="ECO:0007669"/>
    <property type="project" value="TreeGrafter"/>
</dbReference>
<dbReference type="PROSITE" id="PS50005">
    <property type="entry name" value="TPR"/>
    <property type="match status" value="1"/>
</dbReference>
<evidence type="ECO:0000313" key="6">
    <source>
        <dbReference type="Proteomes" id="UP000269352"/>
    </source>
</evidence>
<dbReference type="EMBL" id="BGZN01000003">
    <property type="protein sequence ID" value="GBR72895.1"/>
    <property type="molecule type" value="Genomic_DNA"/>
</dbReference>
<reference evidence="5 6" key="1">
    <citation type="journal article" date="2019" name="ISME J.">
        <title>Genome analyses of uncultured TG2/ZB3 bacteria in 'Margulisbacteria' specifically attached to ectosymbiotic spirochetes of protists in the termite gut.</title>
        <authorList>
            <person name="Utami Y.D."/>
            <person name="Kuwahara H."/>
            <person name="Igai K."/>
            <person name="Murakami T."/>
            <person name="Sugaya K."/>
            <person name="Morikawa T."/>
            <person name="Nagura Y."/>
            <person name="Yuki M."/>
            <person name="Deevong P."/>
            <person name="Inoue T."/>
            <person name="Kihara K."/>
            <person name="Lo N."/>
            <person name="Yamada A."/>
            <person name="Ohkuma M."/>
            <person name="Hongoh Y."/>
        </authorList>
    </citation>
    <scope>NUCLEOTIDE SEQUENCE [LARGE SCALE GENOMIC DNA]</scope>
    <source>
        <strain evidence="5">NkOx7-01</strain>
    </source>
</reference>
<keyword evidence="5" id="KW-0418">Kinase</keyword>
<dbReference type="AlphaFoldDB" id="A0A388T9H6"/>
<dbReference type="GO" id="GO:0004674">
    <property type="term" value="F:protein serine/threonine kinase activity"/>
    <property type="evidence" value="ECO:0007669"/>
    <property type="project" value="UniProtKB-KW"/>
</dbReference>
<dbReference type="InterPro" id="IPR027417">
    <property type="entry name" value="P-loop_NTPase"/>
</dbReference>
<keyword evidence="1" id="KW-0547">Nucleotide-binding</keyword>
<evidence type="ECO:0000259" key="4">
    <source>
        <dbReference type="Pfam" id="PF13191"/>
    </source>
</evidence>
<keyword evidence="5" id="KW-0723">Serine/threonine-protein kinase</keyword>
<evidence type="ECO:0000313" key="5">
    <source>
        <dbReference type="EMBL" id="GBR72895.1"/>
    </source>
</evidence>
<dbReference type="SMART" id="SM00028">
    <property type="entry name" value="TPR"/>
    <property type="match status" value="3"/>
</dbReference>
<accession>A0A388T9H6</accession>
<protein>
    <submittedName>
        <fullName evidence="5">Serine/threonine protein kinase</fullName>
    </submittedName>
</protein>
<dbReference type="InterPro" id="IPR041664">
    <property type="entry name" value="AAA_16"/>
</dbReference>
<evidence type="ECO:0000256" key="1">
    <source>
        <dbReference type="ARBA" id="ARBA00022741"/>
    </source>
</evidence>
<dbReference type="Gene3D" id="1.25.40.10">
    <property type="entry name" value="Tetratricopeptide repeat domain"/>
    <property type="match status" value="2"/>
</dbReference>
<dbReference type="SUPFAM" id="SSF48452">
    <property type="entry name" value="TPR-like"/>
    <property type="match status" value="2"/>
</dbReference>
<dbReference type="Gene3D" id="3.40.50.300">
    <property type="entry name" value="P-loop containing nucleotide triphosphate hydrolases"/>
    <property type="match status" value="1"/>
</dbReference>
<keyword evidence="6" id="KW-1185">Reference proteome</keyword>
<evidence type="ECO:0000256" key="2">
    <source>
        <dbReference type="ARBA" id="ARBA00022840"/>
    </source>
</evidence>
<feature type="repeat" description="TPR" evidence="3">
    <location>
        <begin position="658"/>
        <end position="691"/>
    </location>
</feature>
<keyword evidence="2" id="KW-0067">ATP-binding</keyword>
<dbReference type="GO" id="GO:0005524">
    <property type="term" value="F:ATP binding"/>
    <property type="evidence" value="ECO:0007669"/>
    <property type="project" value="UniProtKB-KW"/>
</dbReference>
<sequence length="1012" mass="115169">MHHKVIHSNRELLAQGVSSNLSAFPSGENFVGRLAEVKQLKNAFHSALQKQGNVYIISGESGIGKTALAGQLKPIAKANLKPFMEGGFELGDRQQPYLAFKQILITYIKRFRSYPHDKKAAISAELKKQMENYGIDYEKEIQSFAPQLGELLDLNLNDENLSFSVKMDTSSSEQLKFCNIFIRFLLCLAAAEQGMVIVLNDLQWLDSYSKEVLEKLSREQLASSYLLLVCTYKEIQPLLHVNFDFLKENLLASAKELALQNFNLRDTEKMIVNELQQRNSSISALANWVQKKSGGNPFYALEIVKQLKSANTEKNAIDPPVLYLKNNQWTFSEERAERISIAPLTKDSIHDKLNVLDNETKALLIYAAAVGAQSLTVEDLSRLCPKLNATKIRNAVEAQLVRLNDQNEIVFVHDYIRQVLLNDLPEKIRSVVHAAALNFLDGRLTTEEKTEQAEDLYYHAQNSQSAVILDQSWKHGYTAALKHAQGFAYAEAINVLESVVASTQEGSEGHIQSGLKLAELYLVVGQVASAENLLNKIMPFLNSPPDKARAYSFLCAAYYKQANYSSCEYYGLNGLKILEESFPERVTKGYLALQLLDVMASFPSEQSRADKERAAQKIWFYNTLAWNYSTTDRLKLTYCILKMNGIARHFLPKSSEEALSYCGLGLIMLNLGKFNSAQKYFEKAEILYGKNEKNKNAFGLGQLYQFSAYNYLWLKADFRRAQHYLEKSLKYFSIAGDNEHIARVQTSMSYVYYALAKYPAADELNKKYFVRVTRANDTYGLASANLMQLSLRAETGSLEQAEKSGLTALGYARELYKRDEQQMLCNVLTELSMLYLEKGELEKAKGYITEAIEHYNAEGANFNKEYSINILNDHAEILIAYYRKYKNDTAKIPDSENFLRQIQAASQRALRETKNWPTHYGGALRAAARYNVLVNKKDKAKKLFLQSIKHCKLIGRKYELGKSMYHYASLFNSTGRDENYFDRIKILDKALQIFCEIRSEHYIKRLEKKLSQ</sequence>
<dbReference type="GO" id="GO:0004016">
    <property type="term" value="F:adenylate cyclase activity"/>
    <property type="evidence" value="ECO:0007669"/>
    <property type="project" value="TreeGrafter"/>
</dbReference>
<dbReference type="Pfam" id="PF13191">
    <property type="entry name" value="AAA_16"/>
    <property type="match status" value="1"/>
</dbReference>
<keyword evidence="3" id="KW-0802">TPR repeat</keyword>
<feature type="domain" description="Orc1-like AAA ATPase" evidence="4">
    <location>
        <begin position="29"/>
        <end position="229"/>
    </location>
</feature>
<dbReference type="Proteomes" id="UP000269352">
    <property type="component" value="Unassembled WGS sequence"/>
</dbReference>
<dbReference type="PANTHER" id="PTHR16305">
    <property type="entry name" value="TESTICULAR SOLUBLE ADENYLYL CYCLASE"/>
    <property type="match status" value="1"/>
</dbReference>